<dbReference type="Pfam" id="PF01355">
    <property type="entry name" value="HIPIP"/>
    <property type="match status" value="1"/>
</dbReference>
<organism evidence="10 11">
    <name type="scientific">Uliginosibacterium silvisoli</name>
    <dbReference type="NCBI Taxonomy" id="3114758"/>
    <lineage>
        <taxon>Bacteria</taxon>
        <taxon>Pseudomonadati</taxon>
        <taxon>Pseudomonadota</taxon>
        <taxon>Betaproteobacteria</taxon>
        <taxon>Rhodocyclales</taxon>
        <taxon>Zoogloeaceae</taxon>
        <taxon>Uliginosibacterium</taxon>
    </lineage>
</organism>
<keyword evidence="11" id="KW-1185">Reference proteome</keyword>
<protein>
    <recommendedName>
        <fullName evidence="7">High-potential iron-sulfur protein</fullName>
        <shortName evidence="7">HiPIP</shortName>
    </recommendedName>
</protein>
<keyword evidence="6 7" id="KW-0411">Iron-sulfur</keyword>
<feature type="signal peptide" evidence="8">
    <location>
        <begin position="1"/>
        <end position="26"/>
    </location>
</feature>
<keyword evidence="4 7" id="KW-0249">Electron transport</keyword>
<feature type="domain" description="High potential iron-sulfur proteins family profile" evidence="9">
    <location>
        <begin position="24"/>
        <end position="101"/>
    </location>
</feature>
<name>A0ABU6K0D4_9RHOO</name>
<evidence type="ECO:0000259" key="9">
    <source>
        <dbReference type="PROSITE" id="PS51373"/>
    </source>
</evidence>
<dbReference type="InterPro" id="IPR006311">
    <property type="entry name" value="TAT_signal"/>
</dbReference>
<comment type="caution">
    <text evidence="10">The sequence shown here is derived from an EMBL/GenBank/DDBJ whole genome shotgun (WGS) entry which is preliminary data.</text>
</comment>
<keyword evidence="2 7" id="KW-0004">4Fe-4S</keyword>
<dbReference type="RefSeq" id="WP_327598360.1">
    <property type="nucleotide sequence ID" value="NZ_JAYXHS010000001.1"/>
</dbReference>
<dbReference type="PROSITE" id="PS51373">
    <property type="entry name" value="HIPIP"/>
    <property type="match status" value="1"/>
</dbReference>
<dbReference type="SUPFAM" id="SSF57652">
    <property type="entry name" value="HIPIP (high potential iron protein)"/>
    <property type="match status" value="1"/>
</dbReference>
<dbReference type="Proteomes" id="UP001331561">
    <property type="component" value="Unassembled WGS sequence"/>
</dbReference>
<evidence type="ECO:0000256" key="2">
    <source>
        <dbReference type="ARBA" id="ARBA00022485"/>
    </source>
</evidence>
<keyword evidence="8" id="KW-0732">Signal</keyword>
<evidence type="ECO:0000256" key="6">
    <source>
        <dbReference type="ARBA" id="ARBA00023014"/>
    </source>
</evidence>
<evidence type="ECO:0000256" key="5">
    <source>
        <dbReference type="ARBA" id="ARBA00023004"/>
    </source>
</evidence>
<feature type="chain" id="PRO_5047180866" description="High-potential iron-sulfur protein" evidence="8">
    <location>
        <begin position="27"/>
        <end position="101"/>
    </location>
</feature>
<dbReference type="InterPro" id="IPR036369">
    <property type="entry name" value="HIPIP_sf"/>
</dbReference>
<evidence type="ECO:0000256" key="4">
    <source>
        <dbReference type="ARBA" id="ARBA00022982"/>
    </source>
</evidence>
<evidence type="ECO:0000256" key="3">
    <source>
        <dbReference type="ARBA" id="ARBA00022723"/>
    </source>
</evidence>
<comment type="subunit">
    <text evidence="7">Homodimer.</text>
</comment>
<dbReference type="EMBL" id="JAYXHS010000001">
    <property type="protein sequence ID" value="MEC5385404.1"/>
    <property type="molecule type" value="Genomic_DNA"/>
</dbReference>
<dbReference type="PROSITE" id="PS51318">
    <property type="entry name" value="TAT"/>
    <property type="match status" value="1"/>
</dbReference>
<keyword evidence="5 7" id="KW-0408">Iron</keyword>
<evidence type="ECO:0000313" key="10">
    <source>
        <dbReference type="EMBL" id="MEC5385404.1"/>
    </source>
</evidence>
<comment type="similarity">
    <text evidence="7">Belongs to the high-potential iron-sulfur protein (HiPIP) family.</text>
</comment>
<reference evidence="10 11" key="1">
    <citation type="submission" date="2024-01" db="EMBL/GenBank/DDBJ databases">
        <title>Uliginosibacterium soil sp. nov.</title>
        <authorList>
            <person name="Lv Y."/>
        </authorList>
    </citation>
    <scope>NUCLEOTIDE SEQUENCE [LARGE SCALE GENOMIC DNA]</scope>
    <source>
        <strain evidence="10 11">H3</strain>
    </source>
</reference>
<comment type="function">
    <text evidence="7">Specific class of high-redox-potential 4Fe-4S ferredoxins. Functions in anaerobic electron transport in most purple and in some other photosynthetic bacteria and in at least one genus (Paracoccus) of halophilic, denitrifying bacteria.</text>
</comment>
<keyword evidence="3 7" id="KW-0479">Metal-binding</keyword>
<sequence>MINRRRFITVVPIVAAGAMLAGKAVAQEKVTEADGTAKALGYKEDASKVDATKYASYKAGNTCANCVQYTGKAGAVSGPCAAFGGKAVAARGWCMAWVKKT</sequence>
<evidence type="ECO:0000256" key="1">
    <source>
        <dbReference type="ARBA" id="ARBA00022448"/>
    </source>
</evidence>
<gene>
    <name evidence="10" type="ORF">VVD49_06690</name>
</gene>
<evidence type="ECO:0000256" key="8">
    <source>
        <dbReference type="SAM" id="SignalP"/>
    </source>
</evidence>
<proteinExistence type="inferred from homology"/>
<accession>A0ABU6K0D4</accession>
<keyword evidence="1 7" id="KW-0813">Transport</keyword>
<evidence type="ECO:0000256" key="7">
    <source>
        <dbReference type="RuleBase" id="RU000620"/>
    </source>
</evidence>
<evidence type="ECO:0000313" key="11">
    <source>
        <dbReference type="Proteomes" id="UP001331561"/>
    </source>
</evidence>
<dbReference type="InterPro" id="IPR000170">
    <property type="entry name" value="High_potential_FeS_prot"/>
</dbReference>
<dbReference type="Gene3D" id="4.10.490.10">
    <property type="entry name" value="High potential iron-sulphur protein"/>
    <property type="match status" value="1"/>
</dbReference>